<dbReference type="PROSITE" id="PS50883">
    <property type="entry name" value="EAL"/>
    <property type="match status" value="1"/>
</dbReference>
<dbReference type="Pfam" id="PF13374">
    <property type="entry name" value="TPR_10"/>
    <property type="match status" value="1"/>
</dbReference>
<dbReference type="InterPro" id="IPR000160">
    <property type="entry name" value="GGDEF_dom"/>
</dbReference>
<dbReference type="PROSITE" id="PS50005">
    <property type="entry name" value="TPR"/>
    <property type="match status" value="1"/>
</dbReference>
<reference evidence="4 5" key="1">
    <citation type="journal article" date="2011" name="Stand. Genomic Sci.">
        <title>Complete genome sequence of Deinococcus maricopensis type strain (LB-34).</title>
        <authorList>
            <person name="Pukall R."/>
            <person name="Zeytun A."/>
            <person name="Lucas S."/>
            <person name="Lapidus A."/>
            <person name="Hammon N."/>
            <person name="Deshpande S."/>
            <person name="Nolan M."/>
            <person name="Cheng J.F."/>
            <person name="Pitluck S."/>
            <person name="Liolios K."/>
            <person name="Pagani I."/>
            <person name="Mikhailova N."/>
            <person name="Ivanova N."/>
            <person name="Mavromatis K."/>
            <person name="Pati A."/>
            <person name="Tapia R."/>
            <person name="Han C."/>
            <person name="Goodwin L."/>
            <person name="Chen A."/>
            <person name="Palaniappan K."/>
            <person name="Land M."/>
            <person name="Hauser L."/>
            <person name="Chang Y.J."/>
            <person name="Jeffries C.D."/>
            <person name="Brambilla E.M."/>
            <person name="Rohde M."/>
            <person name="Goker M."/>
            <person name="Detter J.C."/>
            <person name="Woyke T."/>
            <person name="Bristow J."/>
            <person name="Eisen J.A."/>
            <person name="Markowitz V."/>
            <person name="Hugenholtz P."/>
            <person name="Kyrpides N.C."/>
            <person name="Klenk H.P."/>
        </authorList>
    </citation>
    <scope>NUCLEOTIDE SEQUENCE [LARGE SCALE GENOMIC DNA]</scope>
    <source>
        <strain evidence="5">DSM 21211 / LMG 22137 / NRRL B-23946 / LB-34</strain>
    </source>
</reference>
<keyword evidence="5" id="KW-1185">Reference proteome</keyword>
<feature type="domain" description="GGDEF" evidence="3">
    <location>
        <begin position="412"/>
        <end position="545"/>
    </location>
</feature>
<dbReference type="SUPFAM" id="SSF141868">
    <property type="entry name" value="EAL domain-like"/>
    <property type="match status" value="1"/>
</dbReference>
<dbReference type="RefSeq" id="WP_013558332.1">
    <property type="nucleotide sequence ID" value="NC_014958.1"/>
</dbReference>
<dbReference type="InterPro" id="IPR011990">
    <property type="entry name" value="TPR-like_helical_dom_sf"/>
</dbReference>
<dbReference type="InterPro" id="IPR043128">
    <property type="entry name" value="Rev_trsase/Diguanyl_cyclase"/>
</dbReference>
<dbReference type="SUPFAM" id="SSF55073">
    <property type="entry name" value="Nucleotide cyclase"/>
    <property type="match status" value="1"/>
</dbReference>
<dbReference type="CDD" id="cd01949">
    <property type="entry name" value="GGDEF"/>
    <property type="match status" value="1"/>
</dbReference>
<dbReference type="HOGENOM" id="CLU_000445_70_20_0"/>
<accession>E8U4G4</accession>
<dbReference type="OrthoDB" id="55051at2"/>
<dbReference type="AlphaFoldDB" id="E8U4G4"/>
<dbReference type="SMART" id="SM00028">
    <property type="entry name" value="TPR"/>
    <property type="match status" value="4"/>
</dbReference>
<dbReference type="SMART" id="SM00052">
    <property type="entry name" value="EAL"/>
    <property type="match status" value="1"/>
</dbReference>
<dbReference type="SUPFAM" id="SSF48452">
    <property type="entry name" value="TPR-like"/>
    <property type="match status" value="2"/>
</dbReference>
<dbReference type="NCBIfam" id="TIGR00254">
    <property type="entry name" value="GGDEF"/>
    <property type="match status" value="1"/>
</dbReference>
<sequence length="813" mass="88833">MSTSTAPLMTPAPDEAARVAALLRDAEALILVDAPRASALAQDAQVAAQALCDVALESLAWVLHGASLYFRSRFVEARDAYHRALDLGRRAGDGALQARALNGLGITEERLGDYGSAMELFLESLRVAQEHGDERGRLRVLSNIAVTHAELGEYDRALQAHLEIIDAARVVGDRVIESSAMANAVVDHYTLGAYEQALAVADEHIATLRDARLPQHEVVVGAYRALTLLDLGRAADALDAATALLPLVADVGDYDYICHVHITLGRAHHALGTFDAAEAHLRAAVDAAGAHTLRLRERDAHHHLSDLCAARGDWHAAYSHMRAYHDLERALHAQDVDRKTKVLSAQMQVEMLRREAEVERRRSQELAAANTALQEAQQHLAHRATHDALTGLANRAHFHAEVERALAERGESAIAVLFIDLDRFKHINDTLGHDVGDELLREVARRLRANVRAADLVARMGGDEFTLLLRDLHDERDAERVARKLLTALTGAFELRGQRLFVTASIGVALAPRDGLDVTTLQKHADIAMYRAKQSGKNGVRTFAASMGEQETEQLDLERDLRAALHGDELRLHYQGQFDVATGTLNGFEALVRWQHPRLGLVPPAKFIPIAETTELIVPLGAWVLREACRQASAWGANERGFTVSVNVSAVQFDRPDFVTTVVHALQDSRLRGECLILELTESLVLRDPDRAIAQIEQLRALGVRVALDDFGTGQSSLAVLRRLPLDFLKIDRSFMNAATPEERVDATLLVGVMITLAHGLNLHVTAEGVETGEQRDLLHTLGCDSVQGYLLARPVPPADAAALLNASISRSA</sequence>
<dbReference type="InterPro" id="IPR035919">
    <property type="entry name" value="EAL_sf"/>
</dbReference>
<dbReference type="Pfam" id="PF00563">
    <property type="entry name" value="EAL"/>
    <property type="match status" value="1"/>
</dbReference>
<dbReference type="FunFam" id="3.30.70.270:FF:000001">
    <property type="entry name" value="Diguanylate cyclase domain protein"/>
    <property type="match status" value="1"/>
</dbReference>
<dbReference type="Gene3D" id="3.30.70.270">
    <property type="match status" value="1"/>
</dbReference>
<proteinExistence type="predicted"/>
<dbReference type="Proteomes" id="UP000008635">
    <property type="component" value="Chromosome"/>
</dbReference>
<dbReference type="InterPro" id="IPR052155">
    <property type="entry name" value="Biofilm_reg_signaling"/>
</dbReference>
<reference evidence="5" key="2">
    <citation type="submission" date="2011-01" db="EMBL/GenBank/DDBJ databases">
        <title>The complete genome of Deinococcus maricopensis DSM 21211.</title>
        <authorList>
            <consortium name="US DOE Joint Genome Institute (JGI-PGF)"/>
            <person name="Lucas S."/>
            <person name="Copeland A."/>
            <person name="Lapidus A."/>
            <person name="Goodwin L."/>
            <person name="Pitluck S."/>
            <person name="Kyrpides N."/>
            <person name="Mavromatis K."/>
            <person name="Pagani I."/>
            <person name="Ivanova N."/>
            <person name="Ovchinnikova G."/>
            <person name="Zeytun A."/>
            <person name="Detter J.C."/>
            <person name="Han C."/>
            <person name="Land M."/>
            <person name="Hauser L."/>
            <person name="Markowitz V."/>
            <person name="Cheng J.-F."/>
            <person name="Hugenholtz P."/>
            <person name="Woyke T."/>
            <person name="Wu D."/>
            <person name="Pukall R."/>
            <person name="Gehrich-Schroeter G."/>
            <person name="Brambilla E."/>
            <person name="Klenk H.-P."/>
            <person name="Eisen J.A."/>
        </authorList>
    </citation>
    <scope>NUCLEOTIDE SEQUENCE [LARGE SCALE GENOMIC DNA]</scope>
    <source>
        <strain evidence="5">DSM 21211 / LMG 22137 / NRRL B-23946 / LB-34</strain>
    </source>
</reference>
<dbReference type="PANTHER" id="PTHR44757:SF2">
    <property type="entry name" value="BIOFILM ARCHITECTURE MAINTENANCE PROTEIN MBAA"/>
    <property type="match status" value="1"/>
</dbReference>
<protein>
    <submittedName>
        <fullName evidence="4">Diguanylate cyclase/phosphodiesterase</fullName>
    </submittedName>
</protein>
<evidence type="ECO:0000313" key="4">
    <source>
        <dbReference type="EMBL" id="ADV68829.1"/>
    </source>
</evidence>
<dbReference type="Gene3D" id="3.20.20.450">
    <property type="entry name" value="EAL domain"/>
    <property type="match status" value="1"/>
</dbReference>
<evidence type="ECO:0000256" key="1">
    <source>
        <dbReference type="PROSITE-ProRule" id="PRU00339"/>
    </source>
</evidence>
<dbReference type="PANTHER" id="PTHR44757">
    <property type="entry name" value="DIGUANYLATE CYCLASE DGCP"/>
    <property type="match status" value="1"/>
</dbReference>
<dbReference type="eggNOG" id="COG5001">
    <property type="taxonomic scope" value="Bacteria"/>
</dbReference>
<dbReference type="Pfam" id="PF00990">
    <property type="entry name" value="GGDEF"/>
    <property type="match status" value="1"/>
</dbReference>
<evidence type="ECO:0000313" key="5">
    <source>
        <dbReference type="Proteomes" id="UP000008635"/>
    </source>
</evidence>
<dbReference type="Gene3D" id="1.25.40.10">
    <property type="entry name" value="Tetratricopeptide repeat domain"/>
    <property type="match status" value="2"/>
</dbReference>
<gene>
    <name evidence="4" type="ordered locus">Deima_3201</name>
</gene>
<dbReference type="InterPro" id="IPR019734">
    <property type="entry name" value="TPR_rpt"/>
</dbReference>
<dbReference type="InterPro" id="IPR029787">
    <property type="entry name" value="Nucleotide_cyclase"/>
</dbReference>
<dbReference type="PROSITE" id="PS50887">
    <property type="entry name" value="GGDEF"/>
    <property type="match status" value="1"/>
</dbReference>
<dbReference type="EMBL" id="CP002454">
    <property type="protein sequence ID" value="ADV68829.1"/>
    <property type="molecule type" value="Genomic_DNA"/>
</dbReference>
<evidence type="ECO:0000259" key="3">
    <source>
        <dbReference type="PROSITE" id="PS50887"/>
    </source>
</evidence>
<organism evidence="4 5">
    <name type="scientific">Deinococcus maricopensis (strain DSM 21211 / LMG 22137 / NRRL B-23946 / LB-34)</name>
    <dbReference type="NCBI Taxonomy" id="709986"/>
    <lineage>
        <taxon>Bacteria</taxon>
        <taxon>Thermotogati</taxon>
        <taxon>Deinococcota</taxon>
        <taxon>Deinococci</taxon>
        <taxon>Deinococcales</taxon>
        <taxon>Deinococcaceae</taxon>
        <taxon>Deinococcus</taxon>
    </lineage>
</organism>
<dbReference type="KEGG" id="dmr:Deima_3201"/>
<keyword evidence="1" id="KW-0802">TPR repeat</keyword>
<feature type="repeat" description="TPR" evidence="1">
    <location>
        <begin position="98"/>
        <end position="131"/>
    </location>
</feature>
<dbReference type="Pfam" id="PF13424">
    <property type="entry name" value="TPR_12"/>
    <property type="match status" value="1"/>
</dbReference>
<dbReference type="STRING" id="709986.Deima_3201"/>
<dbReference type="InterPro" id="IPR001633">
    <property type="entry name" value="EAL_dom"/>
</dbReference>
<feature type="domain" description="EAL" evidence="2">
    <location>
        <begin position="554"/>
        <end position="809"/>
    </location>
</feature>
<dbReference type="CDD" id="cd01948">
    <property type="entry name" value="EAL"/>
    <property type="match status" value="1"/>
</dbReference>
<name>E8U4G4_DEIML</name>
<dbReference type="SMART" id="SM00267">
    <property type="entry name" value="GGDEF"/>
    <property type="match status" value="1"/>
</dbReference>
<evidence type="ECO:0000259" key="2">
    <source>
        <dbReference type="PROSITE" id="PS50883"/>
    </source>
</evidence>